<organism evidence="1">
    <name type="scientific">marine sediment metagenome</name>
    <dbReference type="NCBI Taxonomy" id="412755"/>
    <lineage>
        <taxon>unclassified sequences</taxon>
        <taxon>metagenomes</taxon>
        <taxon>ecological metagenomes</taxon>
    </lineage>
</organism>
<sequence length="70" mass="7922">MMRSKTIRDSRGSAVRVSRYKGEGIWIDVKERHQRTGAVFASNCLITPKNLRIFGEACIRIADGVERENA</sequence>
<gene>
    <name evidence="1" type="ORF">LCGC14_0235090</name>
</gene>
<name>A0A0F9XD18_9ZZZZ</name>
<proteinExistence type="predicted"/>
<dbReference type="AlphaFoldDB" id="A0A0F9XD18"/>
<accession>A0A0F9XD18</accession>
<evidence type="ECO:0000313" key="1">
    <source>
        <dbReference type="EMBL" id="KKN89663.1"/>
    </source>
</evidence>
<protein>
    <submittedName>
        <fullName evidence="1">Uncharacterized protein</fullName>
    </submittedName>
</protein>
<comment type="caution">
    <text evidence="1">The sequence shown here is derived from an EMBL/GenBank/DDBJ whole genome shotgun (WGS) entry which is preliminary data.</text>
</comment>
<dbReference type="EMBL" id="LAZR01000116">
    <property type="protein sequence ID" value="KKN89663.1"/>
    <property type="molecule type" value="Genomic_DNA"/>
</dbReference>
<reference evidence="1" key="1">
    <citation type="journal article" date="2015" name="Nature">
        <title>Complex archaea that bridge the gap between prokaryotes and eukaryotes.</title>
        <authorList>
            <person name="Spang A."/>
            <person name="Saw J.H."/>
            <person name="Jorgensen S.L."/>
            <person name="Zaremba-Niedzwiedzka K."/>
            <person name="Martijn J."/>
            <person name="Lind A.E."/>
            <person name="van Eijk R."/>
            <person name="Schleper C."/>
            <person name="Guy L."/>
            <person name="Ettema T.J."/>
        </authorList>
    </citation>
    <scope>NUCLEOTIDE SEQUENCE</scope>
</reference>